<evidence type="ECO:0000313" key="3">
    <source>
        <dbReference type="EMBL" id="AIE84812.1"/>
    </source>
</evidence>
<gene>
    <name evidence="3" type="ORF">OP10G_1444</name>
</gene>
<dbReference type="STRING" id="661478.OP10G_1444"/>
<dbReference type="EMBL" id="CP007139">
    <property type="protein sequence ID" value="AIE84812.1"/>
    <property type="molecule type" value="Genomic_DNA"/>
</dbReference>
<dbReference type="AlphaFoldDB" id="A0A068NN34"/>
<dbReference type="RefSeq" id="WP_025226574.1">
    <property type="nucleotide sequence ID" value="NZ_CP007139.1"/>
</dbReference>
<dbReference type="Proteomes" id="UP000027982">
    <property type="component" value="Chromosome"/>
</dbReference>
<evidence type="ECO:0000313" key="4">
    <source>
        <dbReference type="Proteomes" id="UP000027982"/>
    </source>
</evidence>
<feature type="region of interest" description="Disordered" evidence="1">
    <location>
        <begin position="1"/>
        <end position="21"/>
    </location>
</feature>
<feature type="transmembrane region" description="Helical" evidence="2">
    <location>
        <begin position="39"/>
        <end position="60"/>
    </location>
</feature>
<name>A0A068NN34_FIMGI</name>
<reference evidence="3 4" key="1">
    <citation type="journal article" date="2014" name="PLoS ONE">
        <title>The first complete genome sequence of the class fimbriimonadia in the phylum armatimonadetes.</title>
        <authorList>
            <person name="Hu Z.Y."/>
            <person name="Wang Y.Z."/>
            <person name="Im W.T."/>
            <person name="Wang S.Y."/>
            <person name="Zhao G.P."/>
            <person name="Zheng H.J."/>
            <person name="Quan Z.X."/>
        </authorList>
    </citation>
    <scope>NUCLEOTIDE SEQUENCE [LARGE SCALE GENOMIC DNA]</scope>
    <source>
        <strain evidence="3">Gsoil 348</strain>
    </source>
</reference>
<keyword evidence="2" id="KW-0472">Membrane</keyword>
<evidence type="ECO:0000256" key="1">
    <source>
        <dbReference type="SAM" id="MobiDB-lite"/>
    </source>
</evidence>
<accession>A0A068NN34</accession>
<keyword evidence="2" id="KW-0812">Transmembrane</keyword>
<keyword evidence="2" id="KW-1133">Transmembrane helix</keyword>
<dbReference type="HOGENOM" id="CLU_2616803_0_0_0"/>
<proteinExistence type="predicted"/>
<protein>
    <submittedName>
        <fullName evidence="3">Uncharacterized protein</fullName>
    </submittedName>
</protein>
<evidence type="ECO:0000256" key="2">
    <source>
        <dbReference type="SAM" id="Phobius"/>
    </source>
</evidence>
<dbReference type="KEGG" id="fgi:OP10G_1444"/>
<sequence length="78" mass="8739">MSEDQINAEADREAAAHPNNFDLRKSQWKNGLYRRNKHYSGTIAGAIGFLILFVGLFWFISHAPQRGVTKPVPGVNGR</sequence>
<organism evidence="3 4">
    <name type="scientific">Fimbriimonas ginsengisoli Gsoil 348</name>
    <dbReference type="NCBI Taxonomy" id="661478"/>
    <lineage>
        <taxon>Bacteria</taxon>
        <taxon>Bacillati</taxon>
        <taxon>Armatimonadota</taxon>
        <taxon>Fimbriimonadia</taxon>
        <taxon>Fimbriimonadales</taxon>
        <taxon>Fimbriimonadaceae</taxon>
        <taxon>Fimbriimonas</taxon>
    </lineage>
</organism>
<keyword evidence="4" id="KW-1185">Reference proteome</keyword>